<comment type="subcellular location">
    <subcellularLocation>
        <location evidence="1">Membrane</location>
        <topology evidence="1">Multi-pass membrane protein</topology>
    </subcellularLocation>
</comment>
<feature type="compositionally biased region" description="Low complexity" evidence="6">
    <location>
        <begin position="151"/>
        <end position="173"/>
    </location>
</feature>
<name>A0A2B7ZV87_9EURO</name>
<dbReference type="EMBL" id="PDND01000001">
    <property type="protein sequence ID" value="PGH37103.1"/>
    <property type="molecule type" value="Genomic_DNA"/>
</dbReference>
<proteinExistence type="inferred from homology"/>
<dbReference type="GO" id="GO:0005739">
    <property type="term" value="C:mitochondrion"/>
    <property type="evidence" value="ECO:0007669"/>
    <property type="project" value="TreeGrafter"/>
</dbReference>
<evidence type="ECO:0000256" key="2">
    <source>
        <dbReference type="ARBA" id="ARBA00006824"/>
    </source>
</evidence>
<evidence type="ECO:0000256" key="5">
    <source>
        <dbReference type="ARBA" id="ARBA00023136"/>
    </source>
</evidence>
<evidence type="ECO:0008006" key="9">
    <source>
        <dbReference type="Google" id="ProtNLM"/>
    </source>
</evidence>
<feature type="compositionally biased region" description="Basic and acidic residues" evidence="6">
    <location>
        <begin position="263"/>
        <end position="276"/>
    </location>
</feature>
<comment type="similarity">
    <text evidence="2">Belongs to the peroxisomal membrane protein PXMP2/4 family.</text>
</comment>
<feature type="region of interest" description="Disordered" evidence="6">
    <location>
        <begin position="188"/>
        <end position="211"/>
    </location>
</feature>
<evidence type="ECO:0000256" key="6">
    <source>
        <dbReference type="SAM" id="MobiDB-lite"/>
    </source>
</evidence>
<evidence type="ECO:0000256" key="1">
    <source>
        <dbReference type="ARBA" id="ARBA00004141"/>
    </source>
</evidence>
<reference evidence="7 8" key="1">
    <citation type="submission" date="2017-10" db="EMBL/GenBank/DDBJ databases">
        <title>Comparative genomics in systemic dimorphic fungi from Ajellomycetaceae.</title>
        <authorList>
            <person name="Munoz J.F."/>
            <person name="Mcewen J.G."/>
            <person name="Clay O.K."/>
            <person name="Cuomo C.A."/>
        </authorList>
    </citation>
    <scope>NUCLEOTIDE SEQUENCE [LARGE SCALE GENOMIC DNA]</scope>
    <source>
        <strain evidence="7 8">UAMH4076</strain>
    </source>
</reference>
<dbReference type="Pfam" id="PF04117">
    <property type="entry name" value="Mpv17_PMP22"/>
    <property type="match status" value="1"/>
</dbReference>
<organism evidence="7 8">
    <name type="scientific">[Emmonsia] crescens</name>
    <dbReference type="NCBI Taxonomy" id="73230"/>
    <lineage>
        <taxon>Eukaryota</taxon>
        <taxon>Fungi</taxon>
        <taxon>Dikarya</taxon>
        <taxon>Ascomycota</taxon>
        <taxon>Pezizomycotina</taxon>
        <taxon>Eurotiomycetes</taxon>
        <taxon>Eurotiomycetidae</taxon>
        <taxon>Onygenales</taxon>
        <taxon>Ajellomycetaceae</taxon>
        <taxon>Emergomyces</taxon>
    </lineage>
</organism>
<comment type="caution">
    <text evidence="7">The sequence shown here is derived from an EMBL/GenBank/DDBJ whole genome shotgun (WGS) entry which is preliminary data.</text>
</comment>
<gene>
    <name evidence="7" type="ORF">GX50_00086</name>
</gene>
<dbReference type="STRING" id="73230.A0A2B7ZV87"/>
<dbReference type="AlphaFoldDB" id="A0A2B7ZV87"/>
<keyword evidence="4" id="KW-1133">Transmembrane helix</keyword>
<feature type="region of interest" description="Disordered" evidence="6">
    <location>
        <begin position="107"/>
        <end position="173"/>
    </location>
</feature>
<feature type="region of interest" description="Disordered" evidence="6">
    <location>
        <begin position="44"/>
        <end position="95"/>
    </location>
</feature>
<keyword evidence="8" id="KW-1185">Reference proteome</keyword>
<protein>
    <recommendedName>
        <fullName evidence="9">Protein Mpv17</fullName>
    </recommendedName>
</protein>
<dbReference type="PANTHER" id="PTHR11266">
    <property type="entry name" value="PEROXISOMAL MEMBRANE PROTEIN 2, PXMP2 MPV17"/>
    <property type="match status" value="1"/>
</dbReference>
<feature type="compositionally biased region" description="Pro residues" evidence="6">
    <location>
        <begin position="77"/>
        <end position="87"/>
    </location>
</feature>
<sequence>MRLAIAGGSRTLITAATAGITATRPAATRQLDNLSCRHHLCGMKGRRTRGGREYSTTSACLSPSPRPHDPMPFGQSPSPPPPPPPPSSSSVSASVSAISKELGGIDLPLPTNATAQLGNGNINNNADNNAPAALPPTTPSSPSRDIKQQEQEQGQTSTSTPSPSQISPSPSIPAVPVTMTAAAAASTINNTTTSPPPPSSSSSSSSTTPRSLRQIIQASPIGRAADLYSRMQSRRPYWTQLWCTLFIYLCGDLSAQLFVGDGGGKDGEKDKGKEGANDEEETEGIMARYDPLRTVRHLTVGAVAAVPGYRWFMYLHNNFNFPSKPRLLSILTKVAINQACFTPIFNTYFFSMQSLLAGTSLTETWERLKLALPTSIVNSAKLWPAVTAFMFMYVDPQFRSIFAGAIAVGWQTYLSWLNQKAARDVEAAEAQALAVEAGGLRGHGGGGIGTATTVTATATVATAAVSV</sequence>
<dbReference type="Proteomes" id="UP000226031">
    <property type="component" value="Unassembled WGS sequence"/>
</dbReference>
<feature type="compositionally biased region" description="Low complexity" evidence="6">
    <location>
        <begin position="200"/>
        <end position="209"/>
    </location>
</feature>
<dbReference type="InterPro" id="IPR007248">
    <property type="entry name" value="Mpv17_PMP22"/>
</dbReference>
<keyword evidence="3" id="KW-0812">Transmembrane</keyword>
<dbReference type="PANTHER" id="PTHR11266:SF113">
    <property type="entry name" value="MEMBRANE PROTEIN, MPV17_PMP22 FAMILY, PUTATIVE (AFU_ORTHOLOGUE AFUA_1G13840)-RELATED"/>
    <property type="match status" value="1"/>
</dbReference>
<evidence type="ECO:0000256" key="4">
    <source>
        <dbReference type="ARBA" id="ARBA00022989"/>
    </source>
</evidence>
<evidence type="ECO:0000256" key="3">
    <source>
        <dbReference type="ARBA" id="ARBA00022692"/>
    </source>
</evidence>
<dbReference type="VEuPathDB" id="FungiDB:EMCG_02806"/>
<evidence type="ECO:0000313" key="8">
    <source>
        <dbReference type="Proteomes" id="UP000226031"/>
    </source>
</evidence>
<evidence type="ECO:0000313" key="7">
    <source>
        <dbReference type="EMBL" id="PGH37103.1"/>
    </source>
</evidence>
<feature type="compositionally biased region" description="Low complexity" evidence="6">
    <location>
        <begin position="115"/>
        <end position="132"/>
    </location>
</feature>
<feature type="region of interest" description="Disordered" evidence="6">
    <location>
        <begin position="261"/>
        <end position="283"/>
    </location>
</feature>
<keyword evidence="5" id="KW-0472">Membrane</keyword>
<dbReference type="GO" id="GO:0016020">
    <property type="term" value="C:membrane"/>
    <property type="evidence" value="ECO:0007669"/>
    <property type="project" value="UniProtKB-SubCell"/>
</dbReference>
<accession>A0A2B7ZV87</accession>